<dbReference type="PANTHER" id="PTHR42978:SF3">
    <property type="entry name" value="BLR3078 PROTEIN"/>
    <property type="match status" value="1"/>
</dbReference>
<dbReference type="OrthoDB" id="3196337at2"/>
<dbReference type="Proteomes" id="UP000450000">
    <property type="component" value="Unassembled WGS sequence"/>
</dbReference>
<evidence type="ECO:0000313" key="7">
    <source>
        <dbReference type="Proteomes" id="UP000450000"/>
    </source>
</evidence>
<evidence type="ECO:0000256" key="2">
    <source>
        <dbReference type="ARBA" id="ARBA00022723"/>
    </source>
</evidence>
<dbReference type="InterPro" id="IPR036866">
    <property type="entry name" value="RibonucZ/Hydroxyglut_hydro"/>
</dbReference>
<dbReference type="AlphaFoldDB" id="A0A6N7L4A1"/>
<evidence type="ECO:0000256" key="1">
    <source>
        <dbReference type="ARBA" id="ARBA00007749"/>
    </source>
</evidence>
<dbReference type="Pfam" id="PF00753">
    <property type="entry name" value="Lactamase_B"/>
    <property type="match status" value="1"/>
</dbReference>
<evidence type="ECO:0000256" key="3">
    <source>
        <dbReference type="ARBA" id="ARBA00022801"/>
    </source>
</evidence>
<evidence type="ECO:0000256" key="4">
    <source>
        <dbReference type="ARBA" id="ARBA00022833"/>
    </source>
</evidence>
<dbReference type="InterPro" id="IPR001279">
    <property type="entry name" value="Metallo-B-lactamas"/>
</dbReference>
<reference evidence="6 7" key="1">
    <citation type="submission" date="2019-09" db="EMBL/GenBank/DDBJ databases">
        <title>Genome Sequences of Streptomyces kaniharaensis ATCC 21070.</title>
        <authorList>
            <person name="Zhu W."/>
            <person name="De Crecy-Lagard V."/>
            <person name="Richards N.G."/>
        </authorList>
    </citation>
    <scope>NUCLEOTIDE SEQUENCE [LARGE SCALE GENOMIC DNA]</scope>
    <source>
        <strain evidence="6 7">SF-557</strain>
    </source>
</reference>
<dbReference type="Gene3D" id="3.60.15.10">
    <property type="entry name" value="Ribonuclease Z/Hydroxyacylglutathione hydrolase-like"/>
    <property type="match status" value="1"/>
</dbReference>
<protein>
    <submittedName>
        <fullName evidence="6">MBL fold metallo-hydrolase</fullName>
    </submittedName>
</protein>
<evidence type="ECO:0000313" key="6">
    <source>
        <dbReference type="EMBL" id="MQS17677.1"/>
    </source>
</evidence>
<dbReference type="EMBL" id="WBOF01000006">
    <property type="protein sequence ID" value="MQS17677.1"/>
    <property type="molecule type" value="Genomic_DNA"/>
</dbReference>
<dbReference type="CDD" id="cd07742">
    <property type="entry name" value="metallo-hydrolase-like_MBL-fold"/>
    <property type="match status" value="1"/>
</dbReference>
<sequence>MKVHHLDCATMCPLGGRLLMGSGGRLVGRLSAHCLLIESGDGLILVDTGFGTDDVARPHHRLGRRFVLAVRPQLSPADTALHQVRALGHDPRDVRDIVLTHLDPDHAGGIGDFPHARVHVLADELSAARALATRGERDRYRAVQWAHGPDWVEHQPQAATEDWYGFRAIPILPHTPDVLLVPLAGHTRGHCGVAVRTADRWLLHAGDAYFSRTDIAPGFPRRPAGLTAFQRLMAVDNPARLHNLNRLRALHRTRPSDVHLICAHDPADLPRR</sequence>
<keyword evidence="3 6" id="KW-0378">Hydrolase</keyword>
<accession>A0A6N7L4A1</accession>
<dbReference type="InterPro" id="IPR051013">
    <property type="entry name" value="MBL_superfamily_lactonases"/>
</dbReference>
<proteinExistence type="inferred from homology"/>
<gene>
    <name evidence="6" type="ORF">F7Q99_37195</name>
</gene>
<dbReference type="GO" id="GO:0046872">
    <property type="term" value="F:metal ion binding"/>
    <property type="evidence" value="ECO:0007669"/>
    <property type="project" value="UniProtKB-KW"/>
</dbReference>
<keyword evidence="7" id="KW-1185">Reference proteome</keyword>
<evidence type="ECO:0000259" key="5">
    <source>
        <dbReference type="SMART" id="SM00849"/>
    </source>
</evidence>
<keyword evidence="4" id="KW-0862">Zinc</keyword>
<dbReference type="RefSeq" id="WP_153471057.1">
    <property type="nucleotide sequence ID" value="NZ_WBOF01000006.1"/>
</dbReference>
<feature type="domain" description="Metallo-beta-lactamase" evidence="5">
    <location>
        <begin position="31"/>
        <end position="264"/>
    </location>
</feature>
<dbReference type="PANTHER" id="PTHR42978">
    <property type="entry name" value="QUORUM-QUENCHING LACTONASE YTNP-RELATED-RELATED"/>
    <property type="match status" value="1"/>
</dbReference>
<keyword evidence="2" id="KW-0479">Metal-binding</keyword>
<comment type="similarity">
    <text evidence="1">Belongs to the metallo-beta-lactamase superfamily.</text>
</comment>
<name>A0A6N7L4A1_9ACTN</name>
<dbReference type="GO" id="GO:0016787">
    <property type="term" value="F:hydrolase activity"/>
    <property type="evidence" value="ECO:0007669"/>
    <property type="project" value="UniProtKB-KW"/>
</dbReference>
<dbReference type="SUPFAM" id="SSF56281">
    <property type="entry name" value="Metallo-hydrolase/oxidoreductase"/>
    <property type="match status" value="1"/>
</dbReference>
<dbReference type="SMART" id="SM00849">
    <property type="entry name" value="Lactamase_B"/>
    <property type="match status" value="1"/>
</dbReference>
<organism evidence="6 7">
    <name type="scientific">Streptomyces kaniharaensis</name>
    <dbReference type="NCBI Taxonomy" id="212423"/>
    <lineage>
        <taxon>Bacteria</taxon>
        <taxon>Bacillati</taxon>
        <taxon>Actinomycetota</taxon>
        <taxon>Actinomycetes</taxon>
        <taxon>Kitasatosporales</taxon>
        <taxon>Streptomycetaceae</taxon>
        <taxon>Streptomyces</taxon>
    </lineage>
</organism>
<comment type="caution">
    <text evidence="6">The sequence shown here is derived from an EMBL/GenBank/DDBJ whole genome shotgun (WGS) entry which is preliminary data.</text>
</comment>